<feature type="region of interest" description="Disordered" evidence="1">
    <location>
        <begin position="52"/>
        <end position="100"/>
    </location>
</feature>
<evidence type="ECO:0000313" key="2">
    <source>
        <dbReference type="EMBL" id="KAF2456667.1"/>
    </source>
</evidence>
<gene>
    <name evidence="2" type="ORF">BDY21DRAFT_345756</name>
</gene>
<evidence type="ECO:0000313" key="3">
    <source>
        <dbReference type="Proteomes" id="UP000799766"/>
    </source>
</evidence>
<organism evidence="2 3">
    <name type="scientific">Lineolata rhizophorae</name>
    <dbReference type="NCBI Taxonomy" id="578093"/>
    <lineage>
        <taxon>Eukaryota</taxon>
        <taxon>Fungi</taxon>
        <taxon>Dikarya</taxon>
        <taxon>Ascomycota</taxon>
        <taxon>Pezizomycotina</taxon>
        <taxon>Dothideomycetes</taxon>
        <taxon>Dothideomycetes incertae sedis</taxon>
        <taxon>Lineolatales</taxon>
        <taxon>Lineolataceae</taxon>
        <taxon>Lineolata</taxon>
    </lineage>
</organism>
<reference evidence="2" key="1">
    <citation type="journal article" date="2020" name="Stud. Mycol.">
        <title>101 Dothideomycetes genomes: a test case for predicting lifestyles and emergence of pathogens.</title>
        <authorList>
            <person name="Haridas S."/>
            <person name="Albert R."/>
            <person name="Binder M."/>
            <person name="Bloem J."/>
            <person name="Labutti K."/>
            <person name="Salamov A."/>
            <person name="Andreopoulos B."/>
            <person name="Baker S."/>
            <person name="Barry K."/>
            <person name="Bills G."/>
            <person name="Bluhm B."/>
            <person name="Cannon C."/>
            <person name="Castanera R."/>
            <person name="Culley D."/>
            <person name="Daum C."/>
            <person name="Ezra D."/>
            <person name="Gonzalez J."/>
            <person name="Henrissat B."/>
            <person name="Kuo A."/>
            <person name="Liang C."/>
            <person name="Lipzen A."/>
            <person name="Lutzoni F."/>
            <person name="Magnuson J."/>
            <person name="Mondo S."/>
            <person name="Nolan M."/>
            <person name="Ohm R."/>
            <person name="Pangilinan J."/>
            <person name="Park H.-J."/>
            <person name="Ramirez L."/>
            <person name="Alfaro M."/>
            <person name="Sun H."/>
            <person name="Tritt A."/>
            <person name="Yoshinaga Y."/>
            <person name="Zwiers L.-H."/>
            <person name="Turgeon B."/>
            <person name="Goodwin S."/>
            <person name="Spatafora J."/>
            <person name="Crous P."/>
            <person name="Grigoriev I."/>
        </authorList>
    </citation>
    <scope>NUCLEOTIDE SEQUENCE</scope>
    <source>
        <strain evidence="2">ATCC 16933</strain>
    </source>
</reference>
<accession>A0A6A6NYS6</accession>
<sequence>MGLALPRDPIPASLGPPPLLGAAACPRCHETRRSLCIPENATSLGRYECSATKDERKKLRPPGMARLRDGKPRAATSRRALFSTRRLAERPRGTARQRQL</sequence>
<dbReference type="EMBL" id="MU001682">
    <property type="protein sequence ID" value="KAF2456667.1"/>
    <property type="molecule type" value="Genomic_DNA"/>
</dbReference>
<dbReference type="AlphaFoldDB" id="A0A6A6NYS6"/>
<dbReference type="Proteomes" id="UP000799766">
    <property type="component" value="Unassembled WGS sequence"/>
</dbReference>
<dbReference type="PROSITE" id="PS51257">
    <property type="entry name" value="PROKAR_LIPOPROTEIN"/>
    <property type="match status" value="1"/>
</dbReference>
<evidence type="ECO:0000256" key="1">
    <source>
        <dbReference type="SAM" id="MobiDB-lite"/>
    </source>
</evidence>
<keyword evidence="3" id="KW-1185">Reference proteome</keyword>
<proteinExistence type="predicted"/>
<protein>
    <submittedName>
        <fullName evidence="2">Uncharacterized protein</fullName>
    </submittedName>
</protein>
<name>A0A6A6NYS6_9PEZI</name>